<feature type="compositionally biased region" description="Low complexity" evidence="1">
    <location>
        <begin position="144"/>
        <end position="156"/>
    </location>
</feature>
<gene>
    <name evidence="2" type="ORF">NA57DRAFT_80217</name>
</gene>
<dbReference type="Proteomes" id="UP000799772">
    <property type="component" value="Unassembled WGS sequence"/>
</dbReference>
<comment type="caution">
    <text evidence="2">The sequence shown here is derived from an EMBL/GenBank/DDBJ whole genome shotgun (WGS) entry which is preliminary data.</text>
</comment>
<evidence type="ECO:0000313" key="3">
    <source>
        <dbReference type="Proteomes" id="UP000799772"/>
    </source>
</evidence>
<sequence length="452" mass="50516">MASKPDSHCEVVELLLFEESNDGFAVVIGDALTYKELLESGYEIYAKDANTYDLWIYTHQWSYGSRISAPKWDKGDYFKLAKNNALKVYARFISRQSQVAKRNSASNRHVAKRQVQLLLESSPSDYDIGESTPTPPQKRAKLVSPAPTGATPSSSADITPSPKSLSPAFGAVGGDNRPISAQTSGCCHRAPPMPQSILELKLPFVARTLGMFDRWVDFKFSVLEKPEADTDMTYHDVRSAIASSINRRIPRGRVQNLTQFKRQIHFEVFLGPPENVQRMHPALRVMDYLPPGATASSLAEQLFGHIEVWLEHDGVFFGDIDAAFTDAQIASGIVVDFSSAPMTAKAITLPAYTTLPKLEPDLHNLVPYCLDQITIHVHVKDKFVQNKIISGDIDGHFSGASNLTEVQEALFEKMLKWLESRPALRGQSKPDMARVMKLKLSFYHQEDRDKKF</sequence>
<evidence type="ECO:0000313" key="2">
    <source>
        <dbReference type="EMBL" id="KAF2094408.1"/>
    </source>
</evidence>
<proteinExistence type="predicted"/>
<reference evidence="2" key="1">
    <citation type="journal article" date="2020" name="Stud. Mycol.">
        <title>101 Dothideomycetes genomes: a test case for predicting lifestyles and emergence of pathogens.</title>
        <authorList>
            <person name="Haridas S."/>
            <person name="Albert R."/>
            <person name="Binder M."/>
            <person name="Bloem J."/>
            <person name="Labutti K."/>
            <person name="Salamov A."/>
            <person name="Andreopoulos B."/>
            <person name="Baker S."/>
            <person name="Barry K."/>
            <person name="Bills G."/>
            <person name="Bluhm B."/>
            <person name="Cannon C."/>
            <person name="Castanera R."/>
            <person name="Culley D."/>
            <person name="Daum C."/>
            <person name="Ezra D."/>
            <person name="Gonzalez J."/>
            <person name="Henrissat B."/>
            <person name="Kuo A."/>
            <person name="Liang C."/>
            <person name="Lipzen A."/>
            <person name="Lutzoni F."/>
            <person name="Magnuson J."/>
            <person name="Mondo S."/>
            <person name="Nolan M."/>
            <person name="Ohm R."/>
            <person name="Pangilinan J."/>
            <person name="Park H.-J."/>
            <person name="Ramirez L."/>
            <person name="Alfaro M."/>
            <person name="Sun H."/>
            <person name="Tritt A."/>
            <person name="Yoshinaga Y."/>
            <person name="Zwiers L.-H."/>
            <person name="Turgeon B."/>
            <person name="Goodwin S."/>
            <person name="Spatafora J."/>
            <person name="Crous P."/>
            <person name="Grigoriev I."/>
        </authorList>
    </citation>
    <scope>NUCLEOTIDE SEQUENCE</scope>
    <source>
        <strain evidence="2">CBS 133067</strain>
    </source>
</reference>
<dbReference type="EMBL" id="ML978134">
    <property type="protein sequence ID" value="KAF2094408.1"/>
    <property type="molecule type" value="Genomic_DNA"/>
</dbReference>
<protein>
    <submittedName>
        <fullName evidence="2">Uncharacterized protein</fullName>
    </submittedName>
</protein>
<name>A0A9P4M291_9PEZI</name>
<organism evidence="2 3">
    <name type="scientific">Rhizodiscina lignyota</name>
    <dbReference type="NCBI Taxonomy" id="1504668"/>
    <lineage>
        <taxon>Eukaryota</taxon>
        <taxon>Fungi</taxon>
        <taxon>Dikarya</taxon>
        <taxon>Ascomycota</taxon>
        <taxon>Pezizomycotina</taxon>
        <taxon>Dothideomycetes</taxon>
        <taxon>Pleosporomycetidae</taxon>
        <taxon>Aulographales</taxon>
        <taxon>Rhizodiscinaceae</taxon>
        <taxon>Rhizodiscina</taxon>
    </lineage>
</organism>
<dbReference type="AlphaFoldDB" id="A0A9P4M291"/>
<accession>A0A9P4M291</accession>
<keyword evidence="3" id="KW-1185">Reference proteome</keyword>
<evidence type="ECO:0000256" key="1">
    <source>
        <dbReference type="SAM" id="MobiDB-lite"/>
    </source>
</evidence>
<feature type="region of interest" description="Disordered" evidence="1">
    <location>
        <begin position="123"/>
        <end position="174"/>
    </location>
</feature>